<dbReference type="AlphaFoldDB" id="A0A9D1M937"/>
<dbReference type="NCBIfam" id="TIGR00739">
    <property type="entry name" value="yajC"/>
    <property type="match status" value="1"/>
</dbReference>
<evidence type="ECO:0000256" key="10">
    <source>
        <dbReference type="ARBA" id="ARBA00023136"/>
    </source>
</evidence>
<evidence type="ECO:0000256" key="3">
    <source>
        <dbReference type="ARBA" id="ARBA00014962"/>
    </source>
</evidence>
<comment type="caution">
    <text evidence="12">The sequence shown here is derived from an EMBL/GenBank/DDBJ whole genome shotgun (WGS) entry which is preliminary data.</text>
</comment>
<evidence type="ECO:0000256" key="5">
    <source>
        <dbReference type="ARBA" id="ARBA00022475"/>
    </source>
</evidence>
<evidence type="ECO:0000256" key="6">
    <source>
        <dbReference type="ARBA" id="ARBA00022692"/>
    </source>
</evidence>
<keyword evidence="5" id="KW-1003">Cell membrane</keyword>
<dbReference type="EMBL" id="DVNA01000192">
    <property type="protein sequence ID" value="HIU55830.1"/>
    <property type="molecule type" value="Genomic_DNA"/>
</dbReference>
<keyword evidence="7" id="KW-0653">Protein transport</keyword>
<feature type="transmembrane region" description="Helical" evidence="11">
    <location>
        <begin position="20"/>
        <end position="39"/>
    </location>
</feature>
<evidence type="ECO:0000256" key="2">
    <source>
        <dbReference type="ARBA" id="ARBA00006742"/>
    </source>
</evidence>
<name>A0A9D1M937_9BACT</name>
<proteinExistence type="inferred from homology"/>
<dbReference type="SMART" id="SM01323">
    <property type="entry name" value="YajC"/>
    <property type="match status" value="1"/>
</dbReference>
<evidence type="ECO:0000256" key="1">
    <source>
        <dbReference type="ARBA" id="ARBA00004162"/>
    </source>
</evidence>
<evidence type="ECO:0000256" key="8">
    <source>
        <dbReference type="ARBA" id="ARBA00022989"/>
    </source>
</evidence>
<dbReference type="InterPro" id="IPR003849">
    <property type="entry name" value="Preprotein_translocase_YajC"/>
</dbReference>
<dbReference type="Proteomes" id="UP000824112">
    <property type="component" value="Unassembled WGS sequence"/>
</dbReference>
<dbReference type="PANTHER" id="PTHR33909">
    <property type="entry name" value="SEC TRANSLOCON ACCESSORY COMPLEX SUBUNIT YAJC"/>
    <property type="match status" value="1"/>
</dbReference>
<dbReference type="PANTHER" id="PTHR33909:SF1">
    <property type="entry name" value="SEC TRANSLOCON ACCESSORY COMPLEX SUBUNIT YAJC"/>
    <property type="match status" value="1"/>
</dbReference>
<evidence type="ECO:0000256" key="4">
    <source>
        <dbReference type="ARBA" id="ARBA00022448"/>
    </source>
</evidence>
<reference evidence="12" key="2">
    <citation type="journal article" date="2021" name="PeerJ">
        <title>Extensive microbial diversity within the chicken gut microbiome revealed by metagenomics and culture.</title>
        <authorList>
            <person name="Gilroy R."/>
            <person name="Ravi A."/>
            <person name="Getino M."/>
            <person name="Pursley I."/>
            <person name="Horton D.L."/>
            <person name="Alikhan N.F."/>
            <person name="Baker D."/>
            <person name="Gharbi K."/>
            <person name="Hall N."/>
            <person name="Watson M."/>
            <person name="Adriaenssens E.M."/>
            <person name="Foster-Nyarko E."/>
            <person name="Jarju S."/>
            <person name="Secka A."/>
            <person name="Antonio M."/>
            <person name="Oren A."/>
            <person name="Chaudhuri R.R."/>
            <person name="La Ragione R."/>
            <person name="Hildebrand F."/>
            <person name="Pallen M.J."/>
        </authorList>
    </citation>
    <scope>NUCLEOTIDE SEQUENCE</scope>
    <source>
        <strain evidence="12">CHK158-818</strain>
    </source>
</reference>
<dbReference type="PRINTS" id="PR01853">
    <property type="entry name" value="YAJCTRNLCASE"/>
</dbReference>
<comment type="subcellular location">
    <subcellularLocation>
        <location evidence="1">Cell membrane</location>
        <topology evidence="1">Single-pass membrane protein</topology>
    </subcellularLocation>
</comment>
<keyword evidence="10 11" id="KW-0472">Membrane</keyword>
<evidence type="ECO:0000313" key="13">
    <source>
        <dbReference type="Proteomes" id="UP000824112"/>
    </source>
</evidence>
<dbReference type="Pfam" id="PF02699">
    <property type="entry name" value="YajC"/>
    <property type="match status" value="1"/>
</dbReference>
<keyword evidence="8 11" id="KW-1133">Transmembrane helix</keyword>
<keyword evidence="9" id="KW-0811">Translocation</keyword>
<dbReference type="GO" id="GO:0015031">
    <property type="term" value="P:protein transport"/>
    <property type="evidence" value="ECO:0007669"/>
    <property type="project" value="UniProtKB-KW"/>
</dbReference>
<keyword evidence="4" id="KW-0813">Transport</keyword>
<protein>
    <recommendedName>
        <fullName evidence="3">Sec translocon accessory complex subunit YajC</fullName>
    </recommendedName>
</protein>
<evidence type="ECO:0000256" key="11">
    <source>
        <dbReference type="SAM" id="Phobius"/>
    </source>
</evidence>
<comment type="similarity">
    <text evidence="2">Belongs to the YajC family.</text>
</comment>
<organism evidence="12 13">
    <name type="scientific">Candidatus Gallibacteroides avistercoris</name>
    <dbReference type="NCBI Taxonomy" id="2840833"/>
    <lineage>
        <taxon>Bacteria</taxon>
        <taxon>Pseudomonadati</taxon>
        <taxon>Bacteroidota</taxon>
        <taxon>Bacteroidia</taxon>
        <taxon>Bacteroidales</taxon>
        <taxon>Bacteroidaceae</taxon>
        <taxon>Bacteroidaceae incertae sedis</taxon>
        <taxon>Candidatus Gallibacteroides</taxon>
    </lineage>
</organism>
<evidence type="ECO:0000313" key="12">
    <source>
        <dbReference type="EMBL" id="HIU55830.1"/>
    </source>
</evidence>
<sequence length="111" mass="12169">MTLATVLLQASAPAGGSMGGQWSSIIMMIAIVAIFYFFMIRPQAKRQKEIRKFREGLSIGDKVVTAGGIYGKIKELKENAVILEISEGVRIKVDKSSIYQTAADTTQQETK</sequence>
<evidence type="ECO:0000256" key="9">
    <source>
        <dbReference type="ARBA" id="ARBA00023010"/>
    </source>
</evidence>
<gene>
    <name evidence="12" type="primary">yajC</name>
    <name evidence="12" type="ORF">IAB03_08520</name>
</gene>
<dbReference type="GO" id="GO:0005886">
    <property type="term" value="C:plasma membrane"/>
    <property type="evidence" value="ECO:0007669"/>
    <property type="project" value="UniProtKB-SubCell"/>
</dbReference>
<reference evidence="12" key="1">
    <citation type="submission" date="2020-10" db="EMBL/GenBank/DDBJ databases">
        <authorList>
            <person name="Gilroy R."/>
        </authorList>
    </citation>
    <scope>NUCLEOTIDE SEQUENCE</scope>
    <source>
        <strain evidence="12">CHK158-818</strain>
    </source>
</reference>
<accession>A0A9D1M937</accession>
<evidence type="ECO:0000256" key="7">
    <source>
        <dbReference type="ARBA" id="ARBA00022927"/>
    </source>
</evidence>
<keyword evidence="6 11" id="KW-0812">Transmembrane</keyword>